<dbReference type="SUPFAM" id="SSF81383">
    <property type="entry name" value="F-box domain"/>
    <property type="match status" value="1"/>
</dbReference>
<organism evidence="1 2">
    <name type="scientific">Punica granatum</name>
    <name type="common">Pomegranate</name>
    <dbReference type="NCBI Taxonomy" id="22663"/>
    <lineage>
        <taxon>Eukaryota</taxon>
        <taxon>Viridiplantae</taxon>
        <taxon>Streptophyta</taxon>
        <taxon>Embryophyta</taxon>
        <taxon>Tracheophyta</taxon>
        <taxon>Spermatophyta</taxon>
        <taxon>Magnoliopsida</taxon>
        <taxon>eudicotyledons</taxon>
        <taxon>Gunneridae</taxon>
        <taxon>Pentapetalae</taxon>
        <taxon>rosids</taxon>
        <taxon>malvids</taxon>
        <taxon>Myrtales</taxon>
        <taxon>Lythraceae</taxon>
        <taxon>Punica</taxon>
    </lineage>
</organism>
<dbReference type="RefSeq" id="XP_031401362.1">
    <property type="nucleotide sequence ID" value="XM_031545502.1"/>
</dbReference>
<dbReference type="PANTHER" id="PTHR31215">
    <property type="entry name" value="OS05G0510400 PROTEIN-RELATED"/>
    <property type="match status" value="1"/>
</dbReference>
<reference evidence="2" key="2">
    <citation type="submission" date="2025-08" db="UniProtKB">
        <authorList>
            <consortium name="RefSeq"/>
        </authorList>
    </citation>
    <scope>IDENTIFICATION</scope>
    <source>
        <tissue evidence="2">Leaf</tissue>
    </source>
</reference>
<proteinExistence type="predicted"/>
<dbReference type="InterPro" id="IPR036047">
    <property type="entry name" value="F-box-like_dom_sf"/>
</dbReference>
<dbReference type="InterPro" id="IPR044809">
    <property type="entry name" value="AUF1-like"/>
</dbReference>
<accession>A0A6P8DV74</accession>
<reference evidence="1" key="1">
    <citation type="journal article" date="2020" name="Plant Biotechnol. J.">
        <title>The pomegranate (Punica granatum L.) draft genome dissects genetic divergence between soft- and hard-seeded cultivars.</title>
        <authorList>
            <person name="Luo X."/>
            <person name="Li H."/>
            <person name="Wu Z."/>
            <person name="Yao W."/>
            <person name="Zhao P."/>
            <person name="Cao D."/>
            <person name="Yu H."/>
            <person name="Li K."/>
            <person name="Poudel K."/>
            <person name="Zhao D."/>
            <person name="Zhang F."/>
            <person name="Xia X."/>
            <person name="Chen L."/>
            <person name="Wang Q."/>
            <person name="Jing D."/>
            <person name="Cao S."/>
        </authorList>
    </citation>
    <scope>NUCLEOTIDE SEQUENCE [LARGE SCALE GENOMIC DNA]</scope>
    <source>
        <strain evidence="1">cv. Tunisia</strain>
    </source>
</reference>
<name>A0A6P8DV74_PUNGR</name>
<protein>
    <submittedName>
        <fullName evidence="2">F-box protein At1g22220-like</fullName>
    </submittedName>
</protein>
<gene>
    <name evidence="2" type="primary">LOC116211222</name>
</gene>
<keyword evidence="1" id="KW-1185">Reference proteome</keyword>
<sequence>MFSFIRDRLLTIQLNFFCGTCFYISTYQWHRQTPFLPFKDPPLPFHYPSSSAMEAHQDHRRSTFHGWSRTEENCLDALPDSVLFLIFGKVRDLRSLILCSLVSKRFGLLIPQTDSIRIHLDYFEKLGRHTKRGYGNLLRNLFRGHCIKLIGTRPQTSIPGGDRPSPYSALHLLQSRFQKVRYLHIELKNSGNKLDGEESSSRLMKWRAVFGSHLETCVILLASSLYRTDEGDRARAKFSAKPELSHSDLRWIVELAKCCVVNASFRLVYYVPRDKHGTLQRVVVSDDSRRGRLCMGRDEMSSFRTSCSGADGDSTEKMRLRRLESVAGPLLLSVWYMPVLDLPQSGYEMSRAIVVVVRRGGNGPIAMEREVRSLLGAFDDEEKGKIYDEAVMAIGKCKRKKIYTSRVRSFAEK</sequence>
<dbReference type="AlphaFoldDB" id="A0A6P8DV74"/>
<dbReference type="Proteomes" id="UP000515151">
    <property type="component" value="Chromosome 6"/>
</dbReference>
<evidence type="ECO:0000313" key="1">
    <source>
        <dbReference type="Proteomes" id="UP000515151"/>
    </source>
</evidence>
<evidence type="ECO:0000313" key="2">
    <source>
        <dbReference type="RefSeq" id="XP_031401362.1"/>
    </source>
</evidence>
<dbReference type="GeneID" id="116211222"/>
<dbReference type="OrthoDB" id="812961at2759"/>